<protein>
    <submittedName>
        <fullName evidence="2">Uncharacterized protein</fullName>
    </submittedName>
</protein>
<accession>A0A8H3FAX1</accession>
<feature type="region of interest" description="Disordered" evidence="1">
    <location>
        <begin position="356"/>
        <end position="405"/>
    </location>
</feature>
<dbReference type="Proteomes" id="UP000664169">
    <property type="component" value="Unassembled WGS sequence"/>
</dbReference>
<keyword evidence="3" id="KW-1185">Reference proteome</keyword>
<sequence>MPKAVLIEPGKTYDLSGGSSRGRTLEQSHRLGVLPSRLAKQELLQRVGKYVIQPGERPRSLPFRPLRQQSSDSDLRNLIKHMPEGIPIEGKGLARVQYRSLSRPRAHLARSDPTSNSTTHKLIQPKEAGILVVEHTPMREVHTDHHAGGGTLRQLRIYTPHREPTAPEMHRTLEFHAPTEAEVFQHHFNNMKPRKQRKYETSYESGIARAPRLGIQIYDKFGSMSTTTRGTEQGPRERIEDDEYWLASYGNNTRHVSNGKCTEHGNNNQMYQEWGLSNLPRPERIRTLREAGVRTTTIDAGSLEAVSGCPDQPKRNSIGCKTRNTYLGATDVSTNRKSGRHTDIYHKVISDSDYERHVSRARERGEFPPQRKMFEFDSESLRTRSSGSSGSSGRAKSRTRRSKRS</sequence>
<gene>
    <name evidence="2" type="ORF">GOMPHAMPRED_001735</name>
</gene>
<evidence type="ECO:0000256" key="1">
    <source>
        <dbReference type="SAM" id="MobiDB-lite"/>
    </source>
</evidence>
<comment type="caution">
    <text evidence="2">The sequence shown here is derived from an EMBL/GenBank/DDBJ whole genome shotgun (WGS) entry which is preliminary data.</text>
</comment>
<feature type="region of interest" description="Disordered" evidence="1">
    <location>
        <begin position="1"/>
        <end position="24"/>
    </location>
</feature>
<feature type="compositionally biased region" description="Low complexity" evidence="1">
    <location>
        <begin position="383"/>
        <end position="394"/>
    </location>
</feature>
<dbReference type="EMBL" id="CAJPDQ010000014">
    <property type="protein sequence ID" value="CAF9919292.1"/>
    <property type="molecule type" value="Genomic_DNA"/>
</dbReference>
<feature type="compositionally biased region" description="Basic and acidic residues" evidence="1">
    <location>
        <begin position="356"/>
        <end position="366"/>
    </location>
</feature>
<feature type="compositionally biased region" description="Basic and acidic residues" evidence="1">
    <location>
        <begin position="372"/>
        <end position="382"/>
    </location>
</feature>
<evidence type="ECO:0000313" key="2">
    <source>
        <dbReference type="EMBL" id="CAF9919292.1"/>
    </source>
</evidence>
<proteinExistence type="predicted"/>
<organism evidence="2 3">
    <name type="scientific">Gomphillus americanus</name>
    <dbReference type="NCBI Taxonomy" id="1940652"/>
    <lineage>
        <taxon>Eukaryota</taxon>
        <taxon>Fungi</taxon>
        <taxon>Dikarya</taxon>
        <taxon>Ascomycota</taxon>
        <taxon>Pezizomycotina</taxon>
        <taxon>Lecanoromycetes</taxon>
        <taxon>OSLEUM clade</taxon>
        <taxon>Ostropomycetidae</taxon>
        <taxon>Ostropales</taxon>
        <taxon>Graphidaceae</taxon>
        <taxon>Gomphilloideae</taxon>
        <taxon>Gomphillus</taxon>
    </lineage>
</organism>
<dbReference type="AlphaFoldDB" id="A0A8H3FAX1"/>
<feature type="compositionally biased region" description="Basic residues" evidence="1">
    <location>
        <begin position="395"/>
        <end position="405"/>
    </location>
</feature>
<name>A0A8H3FAX1_9LECA</name>
<evidence type="ECO:0000313" key="3">
    <source>
        <dbReference type="Proteomes" id="UP000664169"/>
    </source>
</evidence>
<reference evidence="2" key="1">
    <citation type="submission" date="2021-03" db="EMBL/GenBank/DDBJ databases">
        <authorList>
            <person name="Tagirdzhanova G."/>
        </authorList>
    </citation>
    <scope>NUCLEOTIDE SEQUENCE</scope>
</reference>